<organism evidence="1 2">
    <name type="scientific">Dissostichus eleginoides</name>
    <name type="common">Patagonian toothfish</name>
    <name type="synonym">Dissostichus amissus</name>
    <dbReference type="NCBI Taxonomy" id="100907"/>
    <lineage>
        <taxon>Eukaryota</taxon>
        <taxon>Metazoa</taxon>
        <taxon>Chordata</taxon>
        <taxon>Craniata</taxon>
        <taxon>Vertebrata</taxon>
        <taxon>Euteleostomi</taxon>
        <taxon>Actinopterygii</taxon>
        <taxon>Neopterygii</taxon>
        <taxon>Teleostei</taxon>
        <taxon>Neoteleostei</taxon>
        <taxon>Acanthomorphata</taxon>
        <taxon>Eupercaria</taxon>
        <taxon>Perciformes</taxon>
        <taxon>Notothenioidei</taxon>
        <taxon>Nototheniidae</taxon>
        <taxon>Dissostichus</taxon>
    </lineage>
</organism>
<evidence type="ECO:0000313" key="2">
    <source>
        <dbReference type="Proteomes" id="UP001228049"/>
    </source>
</evidence>
<gene>
    <name evidence="1" type="ORF">KUDE01_023605</name>
</gene>
<name>A0AAD9BFG3_DISEL</name>
<evidence type="ECO:0000313" key="1">
    <source>
        <dbReference type="EMBL" id="KAK1882825.1"/>
    </source>
</evidence>
<proteinExistence type="predicted"/>
<feature type="non-terminal residue" evidence="1">
    <location>
        <position position="1"/>
    </location>
</feature>
<sequence>MERFMFCPEWSRVQRRLTIWGSLTKTFGHCRTLVSGQALDTCCQELNGTRPSSGDMRTTGLGRAAYVTGVTNREREEQTLIHLPWFATVFLLASQLSLTVFEASGDRAV</sequence>
<dbReference type="AlphaFoldDB" id="A0AAD9BFG3"/>
<protein>
    <submittedName>
        <fullName evidence="1">UDP-N-acetylglucosamine 1-carboxyvinyltransferase</fullName>
    </submittedName>
</protein>
<accession>A0AAD9BFG3</accession>
<comment type="caution">
    <text evidence="1">The sequence shown here is derived from an EMBL/GenBank/DDBJ whole genome shotgun (WGS) entry which is preliminary data.</text>
</comment>
<dbReference type="Proteomes" id="UP001228049">
    <property type="component" value="Unassembled WGS sequence"/>
</dbReference>
<reference evidence="1" key="1">
    <citation type="submission" date="2023-04" db="EMBL/GenBank/DDBJ databases">
        <title>Chromosome-level genome of Chaenocephalus aceratus.</title>
        <authorList>
            <person name="Park H."/>
        </authorList>
    </citation>
    <scope>NUCLEOTIDE SEQUENCE</scope>
    <source>
        <strain evidence="1">DE</strain>
        <tissue evidence="1">Muscle</tissue>
    </source>
</reference>
<dbReference type="EMBL" id="JASDAP010000023">
    <property type="protein sequence ID" value="KAK1882825.1"/>
    <property type="molecule type" value="Genomic_DNA"/>
</dbReference>
<keyword evidence="2" id="KW-1185">Reference proteome</keyword>